<feature type="transmembrane region" description="Helical" evidence="7">
    <location>
        <begin position="55"/>
        <end position="75"/>
    </location>
</feature>
<evidence type="ECO:0000256" key="3">
    <source>
        <dbReference type="ARBA" id="ARBA00022475"/>
    </source>
</evidence>
<feature type="transmembrane region" description="Helical" evidence="7">
    <location>
        <begin position="286"/>
        <end position="309"/>
    </location>
</feature>
<reference evidence="9 10" key="1">
    <citation type="submission" date="2019-04" db="EMBL/GenBank/DDBJ databases">
        <title>Microbes associate with the intestines of laboratory mice.</title>
        <authorList>
            <person name="Navarre W."/>
            <person name="Wong E."/>
            <person name="Huang K."/>
            <person name="Tropini C."/>
            <person name="Ng K."/>
            <person name="Yu B."/>
        </authorList>
    </citation>
    <scope>NUCLEOTIDE SEQUENCE [LARGE SCALE GENOMIC DNA]</scope>
    <source>
        <strain evidence="9 10">NM50_B9-20</strain>
    </source>
</reference>
<dbReference type="Pfam" id="PF01757">
    <property type="entry name" value="Acyl_transf_3"/>
    <property type="match status" value="1"/>
</dbReference>
<dbReference type="Proteomes" id="UP000306888">
    <property type="component" value="Unassembled WGS sequence"/>
</dbReference>
<dbReference type="OrthoDB" id="1934930at2"/>
<keyword evidence="3" id="KW-1003">Cell membrane</keyword>
<protein>
    <recommendedName>
        <fullName evidence="8">Acyltransferase 3 domain-containing protein</fullName>
    </recommendedName>
</protein>
<evidence type="ECO:0000313" key="9">
    <source>
        <dbReference type="EMBL" id="TGY40470.1"/>
    </source>
</evidence>
<dbReference type="RefSeq" id="WP_136008070.1">
    <property type="nucleotide sequence ID" value="NZ_SRYR01000013.1"/>
</dbReference>
<gene>
    <name evidence="9" type="ORF">E5347_15170</name>
</gene>
<evidence type="ECO:0000256" key="4">
    <source>
        <dbReference type="ARBA" id="ARBA00022692"/>
    </source>
</evidence>
<dbReference type="PANTHER" id="PTHR40074:SF2">
    <property type="entry name" value="O-ACETYLTRANSFERASE WECH"/>
    <property type="match status" value="1"/>
</dbReference>
<evidence type="ECO:0000256" key="5">
    <source>
        <dbReference type="ARBA" id="ARBA00022989"/>
    </source>
</evidence>
<name>A0A4V3RKM0_9CLOT</name>
<accession>A0A4V3RKM0</accession>
<comment type="similarity">
    <text evidence="2">Belongs to the acyltransferase 3 family.</text>
</comment>
<evidence type="ECO:0000256" key="6">
    <source>
        <dbReference type="ARBA" id="ARBA00023136"/>
    </source>
</evidence>
<dbReference type="EMBL" id="SRYR01000013">
    <property type="protein sequence ID" value="TGY40470.1"/>
    <property type="molecule type" value="Genomic_DNA"/>
</dbReference>
<dbReference type="PANTHER" id="PTHR40074">
    <property type="entry name" value="O-ACETYLTRANSFERASE WECH"/>
    <property type="match status" value="1"/>
</dbReference>
<evidence type="ECO:0000256" key="7">
    <source>
        <dbReference type="SAM" id="Phobius"/>
    </source>
</evidence>
<feature type="transmembrane region" description="Helical" evidence="7">
    <location>
        <begin position="87"/>
        <end position="108"/>
    </location>
</feature>
<dbReference type="GO" id="GO:0009246">
    <property type="term" value="P:enterobacterial common antigen biosynthetic process"/>
    <property type="evidence" value="ECO:0007669"/>
    <property type="project" value="TreeGrafter"/>
</dbReference>
<keyword evidence="6 7" id="KW-0472">Membrane</keyword>
<organism evidence="9 10">
    <name type="scientific">Clostridium sartagoforme</name>
    <dbReference type="NCBI Taxonomy" id="84031"/>
    <lineage>
        <taxon>Bacteria</taxon>
        <taxon>Bacillati</taxon>
        <taxon>Bacillota</taxon>
        <taxon>Clostridia</taxon>
        <taxon>Eubacteriales</taxon>
        <taxon>Clostridiaceae</taxon>
        <taxon>Clostridium</taxon>
    </lineage>
</organism>
<evidence type="ECO:0000259" key="8">
    <source>
        <dbReference type="Pfam" id="PF01757"/>
    </source>
</evidence>
<keyword evidence="5 7" id="KW-1133">Transmembrane helix</keyword>
<keyword evidence="10" id="KW-1185">Reference proteome</keyword>
<feature type="transmembrane region" description="Helical" evidence="7">
    <location>
        <begin position="253"/>
        <end position="274"/>
    </location>
</feature>
<dbReference type="AlphaFoldDB" id="A0A4V3RKM0"/>
<dbReference type="InterPro" id="IPR002656">
    <property type="entry name" value="Acyl_transf_3_dom"/>
</dbReference>
<evidence type="ECO:0000256" key="1">
    <source>
        <dbReference type="ARBA" id="ARBA00004651"/>
    </source>
</evidence>
<sequence>MNITKEIKGRNLNIDMLRVICSIAIVVMHVIDFYVLSYNEVGEVFWTFINILESFIRFALPIFFMISGALLIKNFKESAMTFYKKRLVKIVVPYILSSIVYSIGNQILKTGGIALETVVRDIIEFEAHYHLWFFRPLIIMYILVPVIRKIISYIETNNKIYIINWYLAIWTVLGIIIPTIVNIYNRTGIIYGIESINYMGYFILGYAISNYYKDLLKNKEKLFVFTYVIAVIATIIANNFYLNRVIGVFNNYFIHPMTFNIYIQAVSIFTYFNLKTIRLSEKVMTVVQVVGVSSIYIYILHPLLILIVRDVFNIDFFTGNLYFKSILVTLVVCILTVIASIISAKVFNFFTKKLI</sequence>
<feature type="transmembrane region" description="Helical" evidence="7">
    <location>
        <begin position="128"/>
        <end position="148"/>
    </location>
</feature>
<feature type="domain" description="Acyltransferase 3" evidence="8">
    <location>
        <begin position="12"/>
        <end position="343"/>
    </location>
</feature>
<evidence type="ECO:0000313" key="10">
    <source>
        <dbReference type="Proteomes" id="UP000306888"/>
    </source>
</evidence>
<proteinExistence type="inferred from homology"/>
<feature type="transmembrane region" description="Helical" evidence="7">
    <location>
        <begin position="160"/>
        <end position="183"/>
    </location>
</feature>
<evidence type="ECO:0000256" key="2">
    <source>
        <dbReference type="ARBA" id="ARBA00007400"/>
    </source>
</evidence>
<comment type="subcellular location">
    <subcellularLocation>
        <location evidence="1">Cell membrane</location>
        <topology evidence="1">Multi-pass membrane protein</topology>
    </subcellularLocation>
</comment>
<dbReference type="GO" id="GO:0016413">
    <property type="term" value="F:O-acetyltransferase activity"/>
    <property type="evidence" value="ECO:0007669"/>
    <property type="project" value="TreeGrafter"/>
</dbReference>
<comment type="caution">
    <text evidence="9">The sequence shown here is derived from an EMBL/GenBank/DDBJ whole genome shotgun (WGS) entry which is preliminary data.</text>
</comment>
<feature type="transmembrane region" description="Helical" evidence="7">
    <location>
        <begin position="321"/>
        <end position="344"/>
    </location>
</feature>
<feature type="transmembrane region" description="Helical" evidence="7">
    <location>
        <begin position="221"/>
        <end position="241"/>
    </location>
</feature>
<dbReference type="GO" id="GO:0005886">
    <property type="term" value="C:plasma membrane"/>
    <property type="evidence" value="ECO:0007669"/>
    <property type="project" value="UniProtKB-SubCell"/>
</dbReference>
<keyword evidence="4 7" id="KW-0812">Transmembrane</keyword>
<feature type="transmembrane region" description="Helical" evidence="7">
    <location>
        <begin position="12"/>
        <end position="35"/>
    </location>
</feature>
<feature type="transmembrane region" description="Helical" evidence="7">
    <location>
        <begin position="189"/>
        <end position="209"/>
    </location>
</feature>